<dbReference type="GO" id="GO:0005634">
    <property type="term" value="C:nucleus"/>
    <property type="evidence" value="ECO:0007669"/>
    <property type="project" value="UniProtKB-SubCell"/>
</dbReference>
<proteinExistence type="inferred from homology"/>
<keyword evidence="11" id="KW-1185">Reference proteome</keyword>
<dbReference type="Proteomes" id="UP000254866">
    <property type="component" value="Unassembled WGS sequence"/>
</dbReference>
<feature type="compositionally biased region" description="Polar residues" evidence="9">
    <location>
        <begin position="265"/>
        <end position="276"/>
    </location>
</feature>
<evidence type="ECO:0000313" key="11">
    <source>
        <dbReference type="Proteomes" id="UP000254866"/>
    </source>
</evidence>
<sequence length="355" mass="38564">MASPAPTRRVLGDLSLNTPMKARADPRSNTDNLVKPHKMGDRVSPFRALSEEHAAKKVTEIGGEKRPLDKAAREAHESPKRARREAGDGYWVRVEEGESVLERSKVVRKRYAQCDGADDHSPSSRQTSPGSSSNSSQAALDDSQHTILTEPDDVVPAAAINLNPTSNTVTSNNSQSLTRDQIRQKAKAGMLRLRLAGYKVRTNQIHVPMAQLQIHSSSHPAFASFASSYAAPSNRHHLQIVSTPPRGPIIHLREPSSPKIEEQTTRIPSSPPNAYNNFPEDSVKRAPTPPQEEQGVNNTLDHGLATPLLPRQSEGLLSLPGLGSQTLDTHGNELMSSVVKGRAADGLLSLMGRKE</sequence>
<keyword evidence="5" id="KW-0678">Repressor</keyword>
<comment type="similarity">
    <text evidence="3">Belongs to the WHI5/NRM1 family.</text>
</comment>
<name>A0A370TYG6_9HELO</name>
<dbReference type="InterPro" id="IPR013734">
    <property type="entry name" value="TF_Nrm1/Whi5"/>
</dbReference>
<comment type="subcellular location">
    <subcellularLocation>
        <location evidence="2">Cytoplasm</location>
    </subcellularLocation>
    <subcellularLocation>
        <location evidence="1">Nucleus</location>
    </subcellularLocation>
</comment>
<evidence type="ECO:0000256" key="5">
    <source>
        <dbReference type="ARBA" id="ARBA00022491"/>
    </source>
</evidence>
<feature type="compositionally biased region" description="Basic and acidic residues" evidence="9">
    <location>
        <begin position="251"/>
        <end position="264"/>
    </location>
</feature>
<evidence type="ECO:0000256" key="2">
    <source>
        <dbReference type="ARBA" id="ARBA00004496"/>
    </source>
</evidence>
<keyword evidence="8" id="KW-0539">Nucleus</keyword>
<evidence type="ECO:0000256" key="7">
    <source>
        <dbReference type="ARBA" id="ARBA00023163"/>
    </source>
</evidence>
<comment type="caution">
    <text evidence="10">The sequence shown here is derived from an EMBL/GenBank/DDBJ whole genome shotgun (WGS) entry which is preliminary data.</text>
</comment>
<evidence type="ECO:0000256" key="3">
    <source>
        <dbReference type="ARBA" id="ARBA00006922"/>
    </source>
</evidence>
<feature type="region of interest" description="Disordered" evidence="9">
    <location>
        <begin position="113"/>
        <end position="141"/>
    </location>
</feature>
<gene>
    <name evidence="10" type="ORF">BP5553_00533</name>
</gene>
<evidence type="ECO:0000256" key="1">
    <source>
        <dbReference type="ARBA" id="ARBA00004123"/>
    </source>
</evidence>
<feature type="compositionally biased region" description="Low complexity" evidence="9">
    <location>
        <begin position="123"/>
        <end position="141"/>
    </location>
</feature>
<evidence type="ECO:0000256" key="8">
    <source>
        <dbReference type="ARBA" id="ARBA00023242"/>
    </source>
</evidence>
<feature type="region of interest" description="Disordered" evidence="9">
    <location>
        <begin position="1"/>
        <end position="89"/>
    </location>
</feature>
<keyword evidence="7" id="KW-0804">Transcription</keyword>
<organism evidence="10 11">
    <name type="scientific">Venustampulla echinocandica</name>
    <dbReference type="NCBI Taxonomy" id="2656787"/>
    <lineage>
        <taxon>Eukaryota</taxon>
        <taxon>Fungi</taxon>
        <taxon>Dikarya</taxon>
        <taxon>Ascomycota</taxon>
        <taxon>Pezizomycotina</taxon>
        <taxon>Leotiomycetes</taxon>
        <taxon>Helotiales</taxon>
        <taxon>Pleuroascaceae</taxon>
        <taxon>Venustampulla</taxon>
    </lineage>
</organism>
<dbReference type="OrthoDB" id="5345625at2759"/>
<evidence type="ECO:0000313" key="10">
    <source>
        <dbReference type="EMBL" id="RDL40554.1"/>
    </source>
</evidence>
<dbReference type="GeneID" id="43593382"/>
<keyword evidence="4" id="KW-0963">Cytoplasm</keyword>
<dbReference type="AlphaFoldDB" id="A0A370TYG6"/>
<dbReference type="GO" id="GO:0005737">
    <property type="term" value="C:cytoplasm"/>
    <property type="evidence" value="ECO:0007669"/>
    <property type="project" value="UniProtKB-SubCell"/>
</dbReference>
<accession>A0A370TYG6</accession>
<protein>
    <submittedName>
        <fullName evidence="10">Uncharacterized protein</fullName>
    </submittedName>
</protein>
<feature type="compositionally biased region" description="Low complexity" evidence="9">
    <location>
        <begin position="162"/>
        <end position="178"/>
    </location>
</feature>
<feature type="region of interest" description="Disordered" evidence="9">
    <location>
        <begin position="240"/>
        <end position="306"/>
    </location>
</feature>
<evidence type="ECO:0000256" key="6">
    <source>
        <dbReference type="ARBA" id="ARBA00023015"/>
    </source>
</evidence>
<evidence type="ECO:0000256" key="4">
    <source>
        <dbReference type="ARBA" id="ARBA00022490"/>
    </source>
</evidence>
<evidence type="ECO:0000256" key="9">
    <source>
        <dbReference type="SAM" id="MobiDB-lite"/>
    </source>
</evidence>
<reference evidence="10 11" key="1">
    <citation type="journal article" date="2018" name="IMA Fungus">
        <title>IMA Genome-F 9: Draft genome sequence of Annulohypoxylon stygium, Aspergillus mulundensis, Berkeleyomyces basicola (syn. Thielaviopsis basicola), Ceratocystis smalleyi, two Cercospora beticola strains, Coleophoma cylindrospora, Fusarium fracticaudum, Phialophora cf. hyalina, and Morchella septimelata.</title>
        <authorList>
            <person name="Wingfield B.D."/>
            <person name="Bills G.F."/>
            <person name="Dong Y."/>
            <person name="Huang W."/>
            <person name="Nel W.J."/>
            <person name="Swalarsk-Parry B.S."/>
            <person name="Vaghefi N."/>
            <person name="Wilken P.M."/>
            <person name="An Z."/>
            <person name="de Beer Z.W."/>
            <person name="De Vos L."/>
            <person name="Chen L."/>
            <person name="Duong T.A."/>
            <person name="Gao Y."/>
            <person name="Hammerbacher A."/>
            <person name="Kikkert J.R."/>
            <person name="Li Y."/>
            <person name="Li H."/>
            <person name="Li K."/>
            <person name="Li Q."/>
            <person name="Liu X."/>
            <person name="Ma X."/>
            <person name="Naidoo K."/>
            <person name="Pethybridge S.J."/>
            <person name="Sun J."/>
            <person name="Steenkamp E.T."/>
            <person name="van der Nest M.A."/>
            <person name="van Wyk S."/>
            <person name="Wingfield M.J."/>
            <person name="Xiong C."/>
            <person name="Yue Q."/>
            <person name="Zhang X."/>
        </authorList>
    </citation>
    <scope>NUCLEOTIDE SEQUENCE [LARGE SCALE GENOMIC DNA]</scope>
    <source>
        <strain evidence="10 11">BP 5553</strain>
    </source>
</reference>
<dbReference type="RefSeq" id="XP_031873210.1">
    <property type="nucleotide sequence ID" value="XM_032009156.1"/>
</dbReference>
<feature type="compositionally biased region" description="Basic and acidic residues" evidence="9">
    <location>
        <begin position="49"/>
        <end position="89"/>
    </location>
</feature>
<keyword evidence="6" id="KW-0805">Transcription regulation</keyword>
<dbReference type="Pfam" id="PF08528">
    <property type="entry name" value="Whi5"/>
    <property type="match status" value="1"/>
</dbReference>
<feature type="region of interest" description="Disordered" evidence="9">
    <location>
        <begin position="162"/>
        <end position="181"/>
    </location>
</feature>
<dbReference type="EMBL" id="NPIC01000001">
    <property type="protein sequence ID" value="RDL40554.1"/>
    <property type="molecule type" value="Genomic_DNA"/>
</dbReference>